<keyword evidence="5" id="KW-1185">Reference proteome</keyword>
<dbReference type="Pfam" id="PF00443">
    <property type="entry name" value="UCH"/>
    <property type="match status" value="1"/>
</dbReference>
<feature type="compositionally biased region" description="Polar residues" evidence="1">
    <location>
        <begin position="541"/>
        <end position="569"/>
    </location>
</feature>
<dbReference type="InterPro" id="IPR007052">
    <property type="entry name" value="CS_dom"/>
</dbReference>
<dbReference type="InterPro" id="IPR001394">
    <property type="entry name" value="Peptidase_C19_UCH"/>
</dbReference>
<feature type="region of interest" description="Disordered" evidence="1">
    <location>
        <begin position="1"/>
        <end position="183"/>
    </location>
</feature>
<dbReference type="Gene3D" id="3.90.70.10">
    <property type="entry name" value="Cysteine proteinases"/>
    <property type="match status" value="2"/>
</dbReference>
<dbReference type="InterPro" id="IPR008978">
    <property type="entry name" value="HSP20-like_chaperone"/>
</dbReference>
<sequence>MKTLANPDTGPHGATSSRAASNVSSLDPDCNALETVTGSSVHGSDQATGQHHAVISPSKPSQTVGRMPSTPYHTTSCNGEANDDVNNAQPLLSSTTTSVSTGTRVNKRRKKRRTKRKATAAPSAAADGGRAEKHAADQFQSTAPSLPSKSSLTNQNKLRKESTTPPSTATSKSITPVSSSPTVMNPDIAEAILKYTRRKETEKALRTLIDIQRNQSHPFSKIANESPELFNQLIQMHIQTRTKGGDSNSSSSTENTNSSSSPNSQLGVTLKNSGEKDDSSMQPSIAPKAVETTITAPPPIPLKNLSIHDLSETIRRDSAMDLDPEADEKLTVAQVINAVQEISNDPTKQSKPEQPPSSVNVPRHDWYTSGPHVNIDIFVKKLHQDQINIGITSRTLEIVINLLQHVVVLFIILAHEILPETLTYRITPHKCEIKVEQRETERWTELGDVKSYLDPPMTNDGKPIIDRTIAESPGSVVINDVDNDSSLDDITEDDPRISHFFDSQYDRISSHIGLPRSRLSTPPEVVSGHESDHEGCRPRSSIHSMKTSHSDSQLNSHTRYEYHSSNASTPVPEYMDSPRYQSYKTLPPELYLEQLLERYSAGTLTPISSNAATPNRRAKVLPDMFDQPIGFGIYPPGAFETMDHEDSAFKCVAQSPTSYSDSAEAVSNKHTNVVESCFVIEGRSLNKDPDADSIVIHKALDDIRGWDSDDENLHSLTGSDKLAFTKDVLSECREDGPNSNFQDDELPALGRRSSLDLELYSVCDDSFDPDKTIEMDSRATVKLGYDHGNLPVWKGVKRPWDESSIVPTSPHYRPIGLLNMGNTCFVSNIVQCLATIPSFLKYFLKNGEGGYEVDLNPDNPLSISKGDVAVEFANLLRRLNEGQRPFFPREFRAVLQKYAGERFDDFQHHDSHEFLAFLLDCLHEDVNKVKKKPYIELLEFPETTPDVQIAEEFWDAHTKRNDSIVVNLFHGMYKSKVTCLDCGVASTKFDVHQELTLEIPEPPNHLDLLFINQEFVKLRYRLSLPPSAKTADVIESLSQQCKVSPQNIHAVVVEASRINRFVPKDYGVEDFDLSCENIVLYEWNTEKAAVALEHQPMKFSKTDRVIPFGCPMLLEFEPAVYKLREIYNLLIKEFRANGIVSSDLTDEDLESTTQVFYIQSEASRADSVESDDEEGDNIHCLYNQDEVIDLQAGDIKRIFLVWPKTMKLQFYNQDVDFKIERIFDSPPPSTVVTLDDCLKHFLEEEQGLEDWSCSKCKGSRGVKKLDLWSLPPVLVLHLKRFARHPRYLAWRKQDRMVDYDETIDLAPFIAEDAPLANSNVQYELFGVSNHIGTMGAGHYTAHCKRNSEWYSFDDEKVDQVENSERRKKWAYILFYRVRDPSRWLYRPVFSADPIP</sequence>
<dbReference type="PROSITE" id="PS51203">
    <property type="entry name" value="CS"/>
    <property type="match status" value="1"/>
</dbReference>
<feature type="compositionally biased region" description="Polar residues" evidence="1">
    <location>
        <begin position="14"/>
        <end position="25"/>
    </location>
</feature>
<feature type="domain" description="CS" evidence="3">
    <location>
        <begin position="359"/>
        <end position="447"/>
    </location>
</feature>
<dbReference type="PROSITE" id="PS50235">
    <property type="entry name" value="USP_3"/>
    <property type="match status" value="1"/>
</dbReference>
<feature type="compositionally biased region" description="Basic residues" evidence="1">
    <location>
        <begin position="105"/>
        <end position="118"/>
    </location>
</feature>
<name>A0A507D4E0_9FUNG</name>
<dbReference type="InterPro" id="IPR018200">
    <property type="entry name" value="USP_CS"/>
</dbReference>
<feature type="compositionally biased region" description="Low complexity" evidence="1">
    <location>
        <begin position="93"/>
        <end position="104"/>
    </location>
</feature>
<dbReference type="PANTHER" id="PTHR21646">
    <property type="entry name" value="UBIQUITIN CARBOXYL-TERMINAL HYDROLASE"/>
    <property type="match status" value="1"/>
</dbReference>
<proteinExistence type="predicted"/>
<dbReference type="SUPFAM" id="SSF49764">
    <property type="entry name" value="HSP20-like chaperones"/>
    <property type="match status" value="1"/>
</dbReference>
<feature type="compositionally biased region" description="Low complexity" evidence="1">
    <location>
        <begin position="163"/>
        <end position="176"/>
    </location>
</feature>
<feature type="compositionally biased region" description="Polar residues" evidence="1">
    <location>
        <begin position="71"/>
        <end position="92"/>
    </location>
</feature>
<feature type="compositionally biased region" description="Low complexity" evidence="1">
    <location>
        <begin position="247"/>
        <end position="264"/>
    </location>
</feature>
<dbReference type="SUPFAM" id="SSF54001">
    <property type="entry name" value="Cysteine proteinases"/>
    <property type="match status" value="1"/>
</dbReference>
<protein>
    <recommendedName>
        <fullName evidence="6">Ubiquitinyl hydrolase 1</fullName>
    </recommendedName>
</protein>
<evidence type="ECO:0000313" key="4">
    <source>
        <dbReference type="EMBL" id="TPX46352.1"/>
    </source>
</evidence>
<feature type="region of interest" description="Disordered" evidence="1">
    <location>
        <begin position="240"/>
        <end position="284"/>
    </location>
</feature>
<evidence type="ECO:0000256" key="1">
    <source>
        <dbReference type="SAM" id="MobiDB-lite"/>
    </source>
</evidence>
<dbReference type="GO" id="GO:0004843">
    <property type="term" value="F:cysteine-type deubiquitinase activity"/>
    <property type="evidence" value="ECO:0007669"/>
    <property type="project" value="InterPro"/>
</dbReference>
<feature type="compositionally biased region" description="Low complexity" evidence="1">
    <location>
        <begin position="119"/>
        <end position="128"/>
    </location>
</feature>
<evidence type="ECO:0000259" key="3">
    <source>
        <dbReference type="PROSITE" id="PS51203"/>
    </source>
</evidence>
<feature type="region of interest" description="Disordered" evidence="1">
    <location>
        <begin position="512"/>
        <end position="575"/>
    </location>
</feature>
<gene>
    <name evidence="4" type="ORF">SeMB42_g03738</name>
</gene>
<dbReference type="Proteomes" id="UP000317494">
    <property type="component" value="Unassembled WGS sequence"/>
</dbReference>
<feature type="region of interest" description="Disordered" evidence="1">
    <location>
        <begin position="342"/>
        <end position="363"/>
    </location>
</feature>
<feature type="domain" description="USP" evidence="2">
    <location>
        <begin position="815"/>
        <end position="1378"/>
    </location>
</feature>
<evidence type="ECO:0000313" key="5">
    <source>
        <dbReference type="Proteomes" id="UP000317494"/>
    </source>
</evidence>
<organism evidence="4 5">
    <name type="scientific">Synchytrium endobioticum</name>
    <dbReference type="NCBI Taxonomy" id="286115"/>
    <lineage>
        <taxon>Eukaryota</taxon>
        <taxon>Fungi</taxon>
        <taxon>Fungi incertae sedis</taxon>
        <taxon>Chytridiomycota</taxon>
        <taxon>Chytridiomycota incertae sedis</taxon>
        <taxon>Chytridiomycetes</taxon>
        <taxon>Synchytriales</taxon>
        <taxon>Synchytriaceae</taxon>
        <taxon>Synchytrium</taxon>
    </lineage>
</organism>
<accession>A0A507D4E0</accession>
<dbReference type="VEuPathDB" id="FungiDB:SeMB42_g03738"/>
<comment type="caution">
    <text evidence="4">The sequence shown here is derived from an EMBL/GenBank/DDBJ whole genome shotgun (WGS) entry which is preliminary data.</text>
</comment>
<dbReference type="STRING" id="286115.A0A507D4E0"/>
<dbReference type="Pfam" id="PF04969">
    <property type="entry name" value="CS"/>
    <property type="match status" value="1"/>
</dbReference>
<reference evidence="4 5" key="1">
    <citation type="journal article" date="2019" name="Sci. Rep.">
        <title>Comparative genomics of chytrid fungi reveal insights into the obligate biotrophic and pathogenic lifestyle of Synchytrium endobioticum.</title>
        <authorList>
            <person name="van de Vossenberg B.T.L.H."/>
            <person name="Warris S."/>
            <person name="Nguyen H.D.T."/>
            <person name="van Gent-Pelzer M.P.E."/>
            <person name="Joly D.L."/>
            <person name="van de Geest H.C."/>
            <person name="Bonants P.J.M."/>
            <person name="Smith D.S."/>
            <person name="Levesque C.A."/>
            <person name="van der Lee T.A.J."/>
        </authorList>
    </citation>
    <scope>NUCLEOTIDE SEQUENCE [LARGE SCALE GENOMIC DNA]</scope>
    <source>
        <strain evidence="4 5">MB42</strain>
    </source>
</reference>
<evidence type="ECO:0008006" key="6">
    <source>
        <dbReference type="Google" id="ProtNLM"/>
    </source>
</evidence>
<dbReference type="GO" id="GO:0016579">
    <property type="term" value="P:protein deubiquitination"/>
    <property type="evidence" value="ECO:0007669"/>
    <property type="project" value="InterPro"/>
</dbReference>
<feature type="compositionally biased region" description="Basic and acidic residues" evidence="1">
    <location>
        <begin position="527"/>
        <end position="537"/>
    </location>
</feature>
<dbReference type="Gene3D" id="2.60.40.790">
    <property type="match status" value="1"/>
</dbReference>
<dbReference type="PROSITE" id="PS00973">
    <property type="entry name" value="USP_2"/>
    <property type="match status" value="1"/>
</dbReference>
<dbReference type="InterPro" id="IPR028889">
    <property type="entry name" value="USP"/>
</dbReference>
<dbReference type="InterPro" id="IPR050185">
    <property type="entry name" value="Ub_carboxyl-term_hydrolase"/>
</dbReference>
<dbReference type="InterPro" id="IPR038765">
    <property type="entry name" value="Papain-like_cys_pep_sf"/>
</dbReference>
<feature type="compositionally biased region" description="Polar residues" evidence="1">
    <location>
        <begin position="138"/>
        <end position="156"/>
    </location>
</feature>
<dbReference type="EMBL" id="QEAN01000138">
    <property type="protein sequence ID" value="TPX46352.1"/>
    <property type="molecule type" value="Genomic_DNA"/>
</dbReference>
<feature type="compositionally biased region" description="Polar residues" evidence="1">
    <location>
        <begin position="34"/>
        <end position="49"/>
    </location>
</feature>
<evidence type="ECO:0000259" key="2">
    <source>
        <dbReference type="PROSITE" id="PS50235"/>
    </source>
</evidence>